<evidence type="ECO:0000313" key="1">
    <source>
        <dbReference type="EMBL" id="MDA5092782.1"/>
    </source>
</evidence>
<name>A0ABT4VX18_9RHOB</name>
<gene>
    <name evidence="1" type="ORF">O2N63_01615</name>
</gene>
<organism evidence="1 2">
    <name type="scientific">Aliiroseovarius salicola</name>
    <dbReference type="NCBI Taxonomy" id="3009082"/>
    <lineage>
        <taxon>Bacteria</taxon>
        <taxon>Pseudomonadati</taxon>
        <taxon>Pseudomonadota</taxon>
        <taxon>Alphaproteobacteria</taxon>
        <taxon>Rhodobacterales</taxon>
        <taxon>Paracoccaceae</taxon>
        <taxon>Aliiroseovarius</taxon>
    </lineage>
</organism>
<comment type="caution">
    <text evidence="1">The sequence shown here is derived from an EMBL/GenBank/DDBJ whole genome shotgun (WGS) entry which is preliminary data.</text>
</comment>
<dbReference type="EMBL" id="JAQIIO010000001">
    <property type="protein sequence ID" value="MDA5092782.1"/>
    <property type="molecule type" value="Genomic_DNA"/>
</dbReference>
<evidence type="ECO:0000313" key="2">
    <source>
        <dbReference type="Proteomes" id="UP001528040"/>
    </source>
</evidence>
<reference evidence="1 2" key="1">
    <citation type="submission" date="2023-01" db="EMBL/GenBank/DDBJ databases">
        <authorList>
            <person name="Yoon J.-W."/>
        </authorList>
    </citation>
    <scope>NUCLEOTIDE SEQUENCE [LARGE SCALE GENOMIC DNA]</scope>
    <source>
        <strain evidence="1 2">KMU-50</strain>
    </source>
</reference>
<protein>
    <submittedName>
        <fullName evidence="1">Uncharacterized protein</fullName>
    </submittedName>
</protein>
<dbReference type="RefSeq" id="WP_271052333.1">
    <property type="nucleotide sequence ID" value="NZ_JAQIIO010000001.1"/>
</dbReference>
<keyword evidence="2" id="KW-1185">Reference proteome</keyword>
<accession>A0ABT4VX18</accession>
<sequence length="65" mass="6679">MALKSVSSIQIRLDHTTTPRKIALPFGVAEYLALIGVSGALAEASLAASAITCVVHEAQDVPFGA</sequence>
<proteinExistence type="predicted"/>
<dbReference type="Proteomes" id="UP001528040">
    <property type="component" value="Unassembled WGS sequence"/>
</dbReference>